<dbReference type="CDD" id="cd00085">
    <property type="entry name" value="HNHc"/>
    <property type="match status" value="1"/>
</dbReference>
<evidence type="ECO:0000313" key="4">
    <source>
        <dbReference type="Proteomes" id="UP001442841"/>
    </source>
</evidence>
<feature type="region of interest" description="Disordered" evidence="1">
    <location>
        <begin position="296"/>
        <end position="328"/>
    </location>
</feature>
<proteinExistence type="predicted"/>
<evidence type="ECO:0000256" key="1">
    <source>
        <dbReference type="SAM" id="MobiDB-lite"/>
    </source>
</evidence>
<dbReference type="Pfam" id="PF02720">
    <property type="entry name" value="DUF222"/>
    <property type="match status" value="1"/>
</dbReference>
<organism evidence="3 4">
    <name type="scientific">Ammonicoccus fulvus</name>
    <dbReference type="NCBI Taxonomy" id="3138240"/>
    <lineage>
        <taxon>Bacteria</taxon>
        <taxon>Bacillati</taxon>
        <taxon>Actinomycetota</taxon>
        <taxon>Actinomycetes</taxon>
        <taxon>Propionibacteriales</taxon>
        <taxon>Propionibacteriaceae</taxon>
        <taxon>Ammonicoccus</taxon>
    </lineage>
</organism>
<dbReference type="InterPro" id="IPR003870">
    <property type="entry name" value="DUF222"/>
</dbReference>
<dbReference type="Proteomes" id="UP001442841">
    <property type="component" value="Chromosome"/>
</dbReference>
<protein>
    <submittedName>
        <fullName evidence="3">DUF222 domain-containing protein</fullName>
    </submittedName>
</protein>
<evidence type="ECO:0000259" key="2">
    <source>
        <dbReference type="SMART" id="SM00507"/>
    </source>
</evidence>
<feature type="compositionally biased region" description="Pro residues" evidence="1">
    <location>
        <begin position="136"/>
        <end position="151"/>
    </location>
</feature>
<feature type="region of interest" description="Disordered" evidence="1">
    <location>
        <begin position="1"/>
        <end position="24"/>
    </location>
</feature>
<feature type="compositionally biased region" description="Low complexity" evidence="1">
    <location>
        <begin position="9"/>
        <end position="21"/>
    </location>
</feature>
<reference evidence="3 4" key="1">
    <citation type="submission" date="2024-04" db="EMBL/GenBank/DDBJ databases">
        <title>Isolation of an actinomycete strain from pig manure.</title>
        <authorList>
            <person name="Gong T."/>
            <person name="Yu Z."/>
            <person name="An M."/>
            <person name="Wei C."/>
            <person name="Yang W."/>
            <person name="Liu L."/>
        </authorList>
    </citation>
    <scope>NUCLEOTIDE SEQUENCE [LARGE SCALE GENOMIC DNA]</scope>
    <source>
        <strain evidence="3 4">ZF39</strain>
    </source>
</reference>
<feature type="compositionally biased region" description="Low complexity" evidence="1">
    <location>
        <begin position="296"/>
        <end position="305"/>
    </location>
</feature>
<dbReference type="InterPro" id="IPR003615">
    <property type="entry name" value="HNH_nuc"/>
</dbReference>
<evidence type="ECO:0000313" key="3">
    <source>
        <dbReference type="EMBL" id="XAN07818.1"/>
    </source>
</evidence>
<sequence>MPDTPSFPNDPSDPVDVTDPSYEPKLRMVPNPERIAAESLGTRLQGLTAARSQLDHEFLTVLAEFDAADGWHWFDGVVSTAHWLSWACSIAPGTAREHIRVARALVQLPQVSTLMADGRLTYSKVREISRLVPTRQPGPPDKTPEPPPATPPLDEDRICSLALEMTASQLARTVRAYRNLPGNRVRGEARRSLTWRTRDDGLTELRVLLPAEEAATIRAAIDTAHSARTASDVPAGTSDETLTSTEPDCATTDQPLQPAVDALLDVATIYLAGDRQEPTDDHHLVTVLVGAETLAASAGSPGSPGSPDPTDVPAGTSPSARCEVSGGHGIEAETARRIACDAKVLGALVDGETGDVLNLGRTKRVVTRAQRRALGIRDDGHCQFPDCTRRRWLKAHHVVHWINGGPTDLPNLALLCHFHHMCLHEGGMTVHREDDNWVFLLPNGEPILRDPPQRDESVLRTLRDWVNREADRPDPGRVFPPHGGHGFLLHECVGVLDQPGVVADPKDVA</sequence>
<accession>A0ABZ3FSR1</accession>
<dbReference type="SMART" id="SM00507">
    <property type="entry name" value="HNHc"/>
    <property type="match status" value="1"/>
</dbReference>
<feature type="region of interest" description="Disordered" evidence="1">
    <location>
        <begin position="132"/>
        <end position="155"/>
    </location>
</feature>
<gene>
    <name evidence="3" type="ORF">AADG42_11040</name>
</gene>
<feature type="region of interest" description="Disordered" evidence="1">
    <location>
        <begin position="227"/>
        <end position="254"/>
    </location>
</feature>
<name>A0ABZ3FSR1_9ACTN</name>
<feature type="domain" description="HNH nuclease" evidence="2">
    <location>
        <begin position="369"/>
        <end position="421"/>
    </location>
</feature>
<keyword evidence="4" id="KW-1185">Reference proteome</keyword>
<dbReference type="EMBL" id="CP154795">
    <property type="protein sequence ID" value="XAN07818.1"/>
    <property type="molecule type" value="Genomic_DNA"/>
</dbReference>
<dbReference type="RefSeq" id="WP_425309276.1">
    <property type="nucleotide sequence ID" value="NZ_CP154795.1"/>
</dbReference>
<feature type="compositionally biased region" description="Polar residues" evidence="1">
    <location>
        <begin position="238"/>
        <end position="254"/>
    </location>
</feature>